<keyword evidence="2" id="KW-1185">Reference proteome</keyword>
<sequence length="116" mass="13454">MAVKVLWTLQNDNDTLSERELLEDYSLLHSLTVEILNFVMSSIRRYAPFIRKNEIPSCQYGLGVAGVMKLNKNLRIGRDILYQHGEKHPLYPIEINDVPVDTNDKDEILKSEFFDT</sequence>
<comment type="caution">
    <text evidence="1">The sequence shown here is derived from an EMBL/GenBank/DDBJ whole genome shotgun (WGS) entry which is preliminary data.</text>
</comment>
<proteinExistence type="predicted"/>
<accession>A0ACB9JS38</accession>
<gene>
    <name evidence="1" type="ORF">L1987_10436</name>
</gene>
<organism evidence="1 2">
    <name type="scientific">Smallanthus sonchifolius</name>
    <dbReference type="NCBI Taxonomy" id="185202"/>
    <lineage>
        <taxon>Eukaryota</taxon>
        <taxon>Viridiplantae</taxon>
        <taxon>Streptophyta</taxon>
        <taxon>Embryophyta</taxon>
        <taxon>Tracheophyta</taxon>
        <taxon>Spermatophyta</taxon>
        <taxon>Magnoliopsida</taxon>
        <taxon>eudicotyledons</taxon>
        <taxon>Gunneridae</taxon>
        <taxon>Pentapetalae</taxon>
        <taxon>asterids</taxon>
        <taxon>campanulids</taxon>
        <taxon>Asterales</taxon>
        <taxon>Asteraceae</taxon>
        <taxon>Asteroideae</taxon>
        <taxon>Heliantheae alliance</taxon>
        <taxon>Millerieae</taxon>
        <taxon>Smallanthus</taxon>
    </lineage>
</organism>
<reference evidence="1 2" key="2">
    <citation type="journal article" date="2022" name="Mol. Ecol. Resour.">
        <title>The genomes of chicory, endive, great burdock and yacon provide insights into Asteraceae paleo-polyploidization history and plant inulin production.</title>
        <authorList>
            <person name="Fan W."/>
            <person name="Wang S."/>
            <person name="Wang H."/>
            <person name="Wang A."/>
            <person name="Jiang F."/>
            <person name="Liu H."/>
            <person name="Zhao H."/>
            <person name="Xu D."/>
            <person name="Zhang Y."/>
        </authorList>
    </citation>
    <scope>NUCLEOTIDE SEQUENCE [LARGE SCALE GENOMIC DNA]</scope>
    <source>
        <strain evidence="2">cv. Yunnan</strain>
        <tissue evidence="1">Leaves</tissue>
    </source>
</reference>
<dbReference type="EMBL" id="CM042020">
    <property type="protein sequence ID" value="KAI3822837.1"/>
    <property type="molecule type" value="Genomic_DNA"/>
</dbReference>
<reference evidence="2" key="1">
    <citation type="journal article" date="2022" name="Mol. Ecol. Resour.">
        <title>The genomes of chicory, endive, great burdock and yacon provide insights into Asteraceae palaeo-polyploidization history and plant inulin production.</title>
        <authorList>
            <person name="Fan W."/>
            <person name="Wang S."/>
            <person name="Wang H."/>
            <person name="Wang A."/>
            <person name="Jiang F."/>
            <person name="Liu H."/>
            <person name="Zhao H."/>
            <person name="Xu D."/>
            <person name="Zhang Y."/>
        </authorList>
    </citation>
    <scope>NUCLEOTIDE SEQUENCE [LARGE SCALE GENOMIC DNA]</scope>
    <source>
        <strain evidence="2">cv. Yunnan</strain>
    </source>
</reference>
<evidence type="ECO:0000313" key="2">
    <source>
        <dbReference type="Proteomes" id="UP001056120"/>
    </source>
</evidence>
<evidence type="ECO:0000313" key="1">
    <source>
        <dbReference type="EMBL" id="KAI3822837.1"/>
    </source>
</evidence>
<name>A0ACB9JS38_9ASTR</name>
<dbReference type="Proteomes" id="UP001056120">
    <property type="component" value="Linkage Group LG03"/>
</dbReference>
<protein>
    <submittedName>
        <fullName evidence="1">Uncharacterized protein</fullName>
    </submittedName>
</protein>